<proteinExistence type="inferred from homology"/>
<dbReference type="SFLD" id="SFLDG01180">
    <property type="entry name" value="SUF1"/>
    <property type="match status" value="1"/>
</dbReference>
<dbReference type="InterPro" id="IPR040079">
    <property type="entry name" value="Glutathione_S-Trfase"/>
</dbReference>
<reference evidence="4 5" key="1">
    <citation type="submission" date="2020-04" db="EMBL/GenBank/DDBJ databases">
        <title>Perkinsus chesapeaki whole genome sequence.</title>
        <authorList>
            <person name="Bogema D.R."/>
        </authorList>
    </citation>
    <scope>NUCLEOTIDE SEQUENCE [LARGE SCALE GENOMIC DNA]</scope>
    <source>
        <strain evidence="4">ATCC PRA-425</strain>
    </source>
</reference>
<dbReference type="InterPro" id="IPR012336">
    <property type="entry name" value="Thioredoxin-like_fold"/>
</dbReference>
<feature type="domain" description="Thioredoxin-like fold" evidence="3">
    <location>
        <begin position="33"/>
        <end position="120"/>
    </location>
</feature>
<sequence length="238" mass="26892">MSLRTPNYEKDHVYVYVFINDAGDGEVSSGSHFCAKLHVWLELAGLPYTLCRATGPGGPYGKVPFIELNGETYGDSSAIIKMLSDKYDKDLDADLSPEQKASSKAVQRMVEEHTYFLTLADIAFQKEAFDVLTDKLMHLNALTKWFVPSFVLRNFKANLNGQGIGRLPEKERNDRMREDVEALSVILGEKKYVANDVKPTTVDATVFGYLWACFDTDTSLTKFMSSYTECKKYVRFTK</sequence>
<dbReference type="Pfam" id="PF17172">
    <property type="entry name" value="GST_N_4"/>
    <property type="match status" value="1"/>
</dbReference>
<dbReference type="GO" id="GO:0005737">
    <property type="term" value="C:cytoplasm"/>
    <property type="evidence" value="ECO:0007669"/>
    <property type="project" value="TreeGrafter"/>
</dbReference>
<keyword evidence="5" id="KW-1185">Reference proteome</keyword>
<dbReference type="InterPro" id="IPR033468">
    <property type="entry name" value="Metaxin_GST"/>
</dbReference>
<comment type="similarity">
    <text evidence="1">Belongs to the FAX family.</text>
</comment>
<dbReference type="Proteomes" id="UP000591131">
    <property type="component" value="Unassembled WGS sequence"/>
</dbReference>
<accession>A0A7J6L9D3</accession>
<dbReference type="Gene3D" id="3.40.30.10">
    <property type="entry name" value="Glutaredoxin"/>
    <property type="match status" value="1"/>
</dbReference>
<comment type="caution">
    <text evidence="4">The sequence shown here is derived from an EMBL/GenBank/DDBJ whole genome shotgun (WGS) entry which is preliminary data.</text>
</comment>
<dbReference type="AlphaFoldDB" id="A0A7J6L9D3"/>
<dbReference type="EMBL" id="JAAPAO010000638">
    <property type="protein sequence ID" value="KAF4655769.1"/>
    <property type="molecule type" value="Genomic_DNA"/>
</dbReference>
<name>A0A7J6L9D3_PERCH</name>
<evidence type="ECO:0000259" key="2">
    <source>
        <dbReference type="Pfam" id="PF17171"/>
    </source>
</evidence>
<dbReference type="SUPFAM" id="SSF52833">
    <property type="entry name" value="Thioredoxin-like"/>
    <property type="match status" value="1"/>
</dbReference>
<evidence type="ECO:0000313" key="5">
    <source>
        <dbReference type="Proteomes" id="UP000591131"/>
    </source>
</evidence>
<evidence type="ECO:0000256" key="1">
    <source>
        <dbReference type="ARBA" id="ARBA00006475"/>
    </source>
</evidence>
<dbReference type="PANTHER" id="PTHR12289:SF41">
    <property type="entry name" value="FAILED AXON CONNECTIONS-RELATED"/>
    <property type="match status" value="1"/>
</dbReference>
<dbReference type="Pfam" id="PF17171">
    <property type="entry name" value="GST_C_6"/>
    <property type="match status" value="1"/>
</dbReference>
<dbReference type="OrthoDB" id="431488at2759"/>
<feature type="domain" description="Metaxin glutathione S-transferase" evidence="2">
    <location>
        <begin position="177"/>
        <end position="234"/>
    </location>
</feature>
<dbReference type="PANTHER" id="PTHR12289">
    <property type="entry name" value="METAXIN RELATED"/>
    <property type="match status" value="1"/>
</dbReference>
<dbReference type="SFLD" id="SFLDG01200">
    <property type="entry name" value="SUF1.1"/>
    <property type="match status" value="1"/>
</dbReference>
<protein>
    <submittedName>
        <fullName evidence="4">Uncharacterized protein</fullName>
    </submittedName>
</protein>
<dbReference type="SFLD" id="SFLDS00019">
    <property type="entry name" value="Glutathione_Transferase_(cytos"/>
    <property type="match status" value="1"/>
</dbReference>
<evidence type="ECO:0000313" key="4">
    <source>
        <dbReference type="EMBL" id="KAF4655769.1"/>
    </source>
</evidence>
<dbReference type="InterPro" id="IPR050931">
    <property type="entry name" value="Mito_Protein_Transport_Metaxin"/>
</dbReference>
<dbReference type="InterPro" id="IPR036249">
    <property type="entry name" value="Thioredoxin-like_sf"/>
</dbReference>
<gene>
    <name evidence="4" type="ORF">FOL47_009281</name>
</gene>
<dbReference type="InterPro" id="IPR026928">
    <property type="entry name" value="FAX/IsoI-like"/>
</dbReference>
<evidence type="ECO:0000259" key="3">
    <source>
        <dbReference type="Pfam" id="PF17172"/>
    </source>
</evidence>
<organism evidence="4 5">
    <name type="scientific">Perkinsus chesapeaki</name>
    <name type="common">Clam parasite</name>
    <name type="synonym">Perkinsus andrewsi</name>
    <dbReference type="NCBI Taxonomy" id="330153"/>
    <lineage>
        <taxon>Eukaryota</taxon>
        <taxon>Sar</taxon>
        <taxon>Alveolata</taxon>
        <taxon>Perkinsozoa</taxon>
        <taxon>Perkinsea</taxon>
        <taxon>Perkinsida</taxon>
        <taxon>Perkinsidae</taxon>
        <taxon>Perkinsus</taxon>
    </lineage>
</organism>